<keyword evidence="7" id="KW-0282">Flagellum</keyword>
<reference evidence="7 8" key="1">
    <citation type="submission" date="2018-07" db="EMBL/GenBank/DDBJ databases">
        <title>The draft genome of Phyllobacterium salinisoli.</title>
        <authorList>
            <person name="Liu L."/>
            <person name="Li L."/>
            <person name="Zhang X."/>
            <person name="Liang L."/>
        </authorList>
    </citation>
    <scope>NUCLEOTIDE SEQUENCE [LARGE SCALE GENOMIC DNA]</scope>
    <source>
        <strain evidence="7 8">LLAN61</strain>
    </source>
</reference>
<feature type="compositionally biased region" description="Gly residues" evidence="5">
    <location>
        <begin position="22"/>
        <end position="34"/>
    </location>
</feature>
<accession>A0A368KA73</accession>
<evidence type="ECO:0000256" key="6">
    <source>
        <dbReference type="SAM" id="Phobius"/>
    </source>
</evidence>
<proteinExistence type="predicted"/>
<dbReference type="PANTHER" id="PTHR30168:SF0">
    <property type="entry name" value="INNER MEMBRANE PROTEIN"/>
    <property type="match status" value="1"/>
</dbReference>
<dbReference type="GO" id="GO:0016020">
    <property type="term" value="C:membrane"/>
    <property type="evidence" value="ECO:0007669"/>
    <property type="project" value="UniProtKB-SubCell"/>
</dbReference>
<dbReference type="OrthoDB" id="9774900at2"/>
<keyword evidence="7" id="KW-0969">Cilium</keyword>
<evidence type="ECO:0000256" key="1">
    <source>
        <dbReference type="ARBA" id="ARBA00004167"/>
    </source>
</evidence>
<name>A0A368KA73_9HYPH</name>
<feature type="transmembrane region" description="Helical" evidence="6">
    <location>
        <begin position="46"/>
        <end position="65"/>
    </location>
</feature>
<protein>
    <submittedName>
        <fullName evidence="7">Flagellar biosynthesis protein FlgM</fullName>
    </submittedName>
</protein>
<keyword evidence="4 6" id="KW-0472">Membrane</keyword>
<dbReference type="Pfam" id="PF04228">
    <property type="entry name" value="Zn_peptidase"/>
    <property type="match status" value="1"/>
</dbReference>
<comment type="caution">
    <text evidence="7">The sequence shown here is derived from an EMBL/GenBank/DDBJ whole genome shotgun (WGS) entry which is preliminary data.</text>
</comment>
<comment type="subcellular location">
    <subcellularLocation>
        <location evidence="1">Membrane</location>
        <topology evidence="1">Single-pass membrane protein</topology>
    </subcellularLocation>
</comment>
<keyword evidence="8" id="KW-1185">Reference proteome</keyword>
<evidence type="ECO:0000256" key="4">
    <source>
        <dbReference type="ARBA" id="ARBA00023136"/>
    </source>
</evidence>
<evidence type="ECO:0000313" key="7">
    <source>
        <dbReference type="EMBL" id="RCS25515.1"/>
    </source>
</evidence>
<keyword evidence="2 6" id="KW-0812">Transmembrane</keyword>
<organism evidence="7 8">
    <name type="scientific">Phyllobacterium salinisoli</name>
    <dbReference type="NCBI Taxonomy" id="1899321"/>
    <lineage>
        <taxon>Bacteria</taxon>
        <taxon>Pseudomonadati</taxon>
        <taxon>Pseudomonadota</taxon>
        <taxon>Alphaproteobacteria</taxon>
        <taxon>Hyphomicrobiales</taxon>
        <taxon>Phyllobacteriaceae</taxon>
        <taxon>Phyllobacterium</taxon>
    </lineage>
</organism>
<evidence type="ECO:0000256" key="3">
    <source>
        <dbReference type="ARBA" id="ARBA00022989"/>
    </source>
</evidence>
<dbReference type="EMBL" id="QOZG01000001">
    <property type="protein sequence ID" value="RCS25515.1"/>
    <property type="molecule type" value="Genomic_DNA"/>
</dbReference>
<evidence type="ECO:0000256" key="5">
    <source>
        <dbReference type="SAM" id="MobiDB-lite"/>
    </source>
</evidence>
<dbReference type="RefSeq" id="WP_114438607.1">
    <property type="nucleotide sequence ID" value="NZ_QOZG01000001.1"/>
</dbReference>
<dbReference type="PANTHER" id="PTHR30168">
    <property type="entry name" value="PUTATIVE MEMBRANE PROTEIN YPFJ"/>
    <property type="match status" value="1"/>
</dbReference>
<gene>
    <name evidence="7" type="ORF">DUT91_01585</name>
</gene>
<evidence type="ECO:0000313" key="8">
    <source>
        <dbReference type="Proteomes" id="UP000253420"/>
    </source>
</evidence>
<dbReference type="Proteomes" id="UP000253420">
    <property type="component" value="Unassembled WGS sequence"/>
</dbReference>
<dbReference type="AlphaFoldDB" id="A0A368KA73"/>
<evidence type="ECO:0000256" key="2">
    <source>
        <dbReference type="ARBA" id="ARBA00022692"/>
    </source>
</evidence>
<feature type="region of interest" description="Disordered" evidence="5">
    <location>
        <begin position="1"/>
        <end position="34"/>
    </location>
</feature>
<sequence>MRWQGGRQSDNVEDLRGENDGAQGGPGQGGLGGLGGGGMVGPAFQLVRGGGISGIVILVVLFFGLKACGLDPMQFLLNGNLTPVQTQGQSQTQVSGAPSQQRNDEMTQFVKTILAETEDVWSGIFKANGATYTPPTMVLFSNQVRSACGFASSASGPFYCPGDRKVYIDLSFYNELANRFGASGDFAQAYVLAHEVGHHVQNLLGILPRVNQMRQSMNEADSNKLSVRVELQADCFAGIWGYYTNQKGIVEQGDLEEAINAAHQIGDDTLQKRAQGYVVPESFNHGTSAQRAEWFTRGYNSGKVDSCDTFNADI</sequence>
<dbReference type="InterPro" id="IPR007343">
    <property type="entry name" value="Uncharacterised_pept_Zn_put"/>
</dbReference>
<keyword evidence="3 6" id="KW-1133">Transmembrane helix</keyword>
<keyword evidence="7" id="KW-0966">Cell projection</keyword>